<evidence type="ECO:0000313" key="3">
    <source>
        <dbReference type="Proteomes" id="UP000182829"/>
    </source>
</evidence>
<dbReference type="GeneID" id="14207700"/>
<feature type="region of interest" description="Disordered" evidence="1">
    <location>
        <begin position="300"/>
        <end position="323"/>
    </location>
</feature>
<reference evidence="2 3" key="1">
    <citation type="submission" date="2016-10" db="EMBL/GenBank/DDBJ databases">
        <authorList>
            <person name="de Groot N.N."/>
        </authorList>
    </citation>
    <scope>NUCLEOTIDE SEQUENCE [LARGE SCALE GENOMIC DNA]</scope>
    <source>
        <strain evidence="2 3">SP2</strain>
    </source>
</reference>
<feature type="compositionally biased region" description="Acidic residues" evidence="1">
    <location>
        <begin position="380"/>
        <end position="397"/>
    </location>
</feature>
<feature type="compositionally biased region" description="Basic and acidic residues" evidence="1">
    <location>
        <begin position="308"/>
        <end position="320"/>
    </location>
</feature>
<feature type="compositionally biased region" description="Acidic residues" evidence="1">
    <location>
        <begin position="67"/>
        <end position="78"/>
    </location>
</feature>
<sequence length="397" mass="42129">MTAGSDGEGIDERVSPGEVDASASRPGRRDRSTTRVLTDGGRAAAERADETESDDGASENETREELRSDEETEADEETEGKAETEAKEGERGGGDESEGDGEREDGDESEEDGERGGGDESEEDGERGGGDESEGDGEREGGDESEGDGEREDGDESEEDGEREDGDESEEDGEREDGDESEEDGEYHVEDADDVYESDETAGVLHLDLDGLFLDLLGLEVNLDAVTLDVSARPGENNLLGNLLSAVSGLLDGPRAVLDTVTSLLGKPKEWVIGLIDRLKDGAMTVLTAPKRVVGRLFGRGGSPAKRGKAETEDMDEKAAGADGGLFSRAGGWLRGSLSSATEWVKDRLAGFVPNLPIEAIVATVVRETLQALIDQLESGIEESETDEEPAETEAEL</sequence>
<feature type="compositionally biased region" description="Acidic residues" evidence="1">
    <location>
        <begin position="143"/>
        <end position="187"/>
    </location>
</feature>
<protein>
    <submittedName>
        <fullName evidence="2">Uncharacterized protein</fullName>
    </submittedName>
</protein>
<evidence type="ECO:0000313" key="2">
    <source>
        <dbReference type="EMBL" id="SFI87779.1"/>
    </source>
</evidence>
<dbReference type="OrthoDB" id="351142at2157"/>
<organism evidence="2 3">
    <name type="scientific">Natronobacterium gregoryi</name>
    <dbReference type="NCBI Taxonomy" id="44930"/>
    <lineage>
        <taxon>Archaea</taxon>
        <taxon>Methanobacteriati</taxon>
        <taxon>Methanobacteriota</taxon>
        <taxon>Stenosarchaea group</taxon>
        <taxon>Halobacteria</taxon>
        <taxon>Halobacteriales</taxon>
        <taxon>Natrialbaceae</taxon>
        <taxon>Natronobacterium</taxon>
    </lineage>
</organism>
<dbReference type="Proteomes" id="UP000182829">
    <property type="component" value="Unassembled WGS sequence"/>
</dbReference>
<dbReference type="RefSeq" id="WP_005576283.1">
    <property type="nucleotide sequence ID" value="NZ_FORO01000008.1"/>
</dbReference>
<feature type="compositionally biased region" description="Basic and acidic residues" evidence="1">
    <location>
        <begin position="79"/>
        <end position="94"/>
    </location>
</feature>
<gene>
    <name evidence="2" type="ORF">SAMN05443661_10834</name>
</gene>
<feature type="region of interest" description="Disordered" evidence="1">
    <location>
        <begin position="378"/>
        <end position="397"/>
    </location>
</feature>
<dbReference type="OMA" id="LGKPVEW"/>
<dbReference type="AlphaFoldDB" id="A0A1I3LSQ3"/>
<feature type="compositionally biased region" description="Basic and acidic residues" evidence="1">
    <location>
        <begin position="126"/>
        <end position="142"/>
    </location>
</feature>
<name>A0A1I3LSQ3_9EURY</name>
<feature type="region of interest" description="Disordered" evidence="1">
    <location>
        <begin position="1"/>
        <end position="187"/>
    </location>
</feature>
<dbReference type="EMBL" id="FORO01000008">
    <property type="protein sequence ID" value="SFI87779.1"/>
    <property type="molecule type" value="Genomic_DNA"/>
</dbReference>
<evidence type="ECO:0000256" key="1">
    <source>
        <dbReference type="SAM" id="MobiDB-lite"/>
    </source>
</evidence>
<feature type="compositionally biased region" description="Acidic residues" evidence="1">
    <location>
        <begin position="95"/>
        <end position="125"/>
    </location>
</feature>
<accession>A0A1I3LSQ3</accession>
<proteinExistence type="predicted"/>